<dbReference type="STRING" id="1219011.GCA_001895045_03819"/>
<accession>A0A2X4UDR9</accession>
<evidence type="ECO:0000256" key="1">
    <source>
        <dbReference type="ARBA" id="ARBA00004651"/>
    </source>
</evidence>
<feature type="transmembrane region" description="Helical" evidence="6">
    <location>
        <begin position="118"/>
        <end position="136"/>
    </location>
</feature>
<proteinExistence type="predicted"/>
<feature type="transmembrane region" description="Helical" evidence="6">
    <location>
        <begin position="75"/>
        <end position="98"/>
    </location>
</feature>
<sequence>MTTLVLLGVGICAVVVYVAAAARAQSWPVARTLSWTAGWVALVAALLNSASAHGGGHGHGAHHSFDFVGHMVSHVVVGMAVPLLLVLAAPVALALRVLPVSAARRVSRVLRSRPAEVLTHPLVAATLNIGGLWLLYRTWLFEYMLGGTWVAWLIEFHIVAAGYLFTYSLVGVDPSPHRTSFGLRAAVLVLSIAAHNILAKTLYVDPPSGVSTAQAETGSQVMYYGGIPFELALVVLLIHRWAARARHRSGMSGPDLLRST</sequence>
<keyword evidence="5 6" id="KW-0472">Membrane</keyword>
<dbReference type="EMBL" id="LS483468">
    <property type="protein sequence ID" value="SQI37193.1"/>
    <property type="molecule type" value="Genomic_DNA"/>
</dbReference>
<reference evidence="7 8" key="1">
    <citation type="submission" date="2018-06" db="EMBL/GenBank/DDBJ databases">
        <authorList>
            <consortium name="Pathogen Informatics"/>
            <person name="Doyle S."/>
        </authorList>
    </citation>
    <scope>NUCLEOTIDE SEQUENCE [LARGE SCALE GENOMIC DNA]</scope>
    <source>
        <strain evidence="7 8">NCTC10994</strain>
    </source>
</reference>
<evidence type="ECO:0000256" key="4">
    <source>
        <dbReference type="ARBA" id="ARBA00022989"/>
    </source>
</evidence>
<name>A0A2X4UDR9_9NOCA</name>
<evidence type="ECO:0000256" key="2">
    <source>
        <dbReference type="ARBA" id="ARBA00022475"/>
    </source>
</evidence>
<feature type="transmembrane region" description="Helical" evidence="6">
    <location>
        <begin position="223"/>
        <end position="242"/>
    </location>
</feature>
<keyword evidence="3 6" id="KW-0812">Transmembrane</keyword>
<feature type="transmembrane region" description="Helical" evidence="6">
    <location>
        <begin position="148"/>
        <end position="169"/>
    </location>
</feature>
<gene>
    <name evidence="7" type="ORF">NCTC10994_03517</name>
</gene>
<dbReference type="InterPro" id="IPR019108">
    <property type="entry name" value="Caa3_assmbl_CtaG-rel"/>
</dbReference>
<protein>
    <submittedName>
        <fullName evidence="7">Copper resistance transporter</fullName>
    </submittedName>
</protein>
<keyword evidence="4 6" id="KW-1133">Transmembrane helix</keyword>
<feature type="transmembrane region" description="Helical" evidence="6">
    <location>
        <begin position="181"/>
        <end position="203"/>
    </location>
</feature>
<keyword evidence="2" id="KW-1003">Cell membrane</keyword>
<dbReference type="Proteomes" id="UP000249091">
    <property type="component" value="Chromosome 1"/>
</dbReference>
<keyword evidence="8" id="KW-1185">Reference proteome</keyword>
<organism evidence="7 8">
    <name type="scientific">Rhodococcus coprophilus</name>
    <dbReference type="NCBI Taxonomy" id="38310"/>
    <lineage>
        <taxon>Bacteria</taxon>
        <taxon>Bacillati</taxon>
        <taxon>Actinomycetota</taxon>
        <taxon>Actinomycetes</taxon>
        <taxon>Mycobacteriales</taxon>
        <taxon>Nocardiaceae</taxon>
        <taxon>Rhodococcus</taxon>
    </lineage>
</organism>
<dbReference type="AlphaFoldDB" id="A0A2X4UDR9"/>
<evidence type="ECO:0000313" key="7">
    <source>
        <dbReference type="EMBL" id="SQI37193.1"/>
    </source>
</evidence>
<dbReference type="GO" id="GO:0005886">
    <property type="term" value="C:plasma membrane"/>
    <property type="evidence" value="ECO:0007669"/>
    <property type="project" value="UniProtKB-SubCell"/>
</dbReference>
<dbReference type="RefSeq" id="WP_072704173.1">
    <property type="nucleotide sequence ID" value="NZ_JAFBBL010000001.1"/>
</dbReference>
<dbReference type="KEGG" id="rcr:NCTC10994_03517"/>
<evidence type="ECO:0000256" key="6">
    <source>
        <dbReference type="SAM" id="Phobius"/>
    </source>
</evidence>
<evidence type="ECO:0000313" key="8">
    <source>
        <dbReference type="Proteomes" id="UP000249091"/>
    </source>
</evidence>
<evidence type="ECO:0000256" key="3">
    <source>
        <dbReference type="ARBA" id="ARBA00022692"/>
    </source>
</evidence>
<comment type="subcellular location">
    <subcellularLocation>
        <location evidence="1">Cell membrane</location>
        <topology evidence="1">Multi-pass membrane protein</topology>
    </subcellularLocation>
</comment>
<dbReference type="Pfam" id="PF09678">
    <property type="entry name" value="Caa3_CtaG"/>
    <property type="match status" value="1"/>
</dbReference>
<evidence type="ECO:0000256" key="5">
    <source>
        <dbReference type="ARBA" id="ARBA00023136"/>
    </source>
</evidence>